<evidence type="ECO:0000313" key="3">
    <source>
        <dbReference type="EMBL" id="MFC7141588.1"/>
    </source>
</evidence>
<accession>A0ABD5Y2H6</accession>
<organism evidence="3 4">
    <name type="scientific">Halosimplex aquaticum</name>
    <dbReference type="NCBI Taxonomy" id="3026162"/>
    <lineage>
        <taxon>Archaea</taxon>
        <taxon>Methanobacteriati</taxon>
        <taxon>Methanobacteriota</taxon>
        <taxon>Stenosarchaea group</taxon>
        <taxon>Halobacteria</taxon>
        <taxon>Halobacteriales</taxon>
        <taxon>Haloarculaceae</taxon>
        <taxon>Halosimplex</taxon>
    </lineage>
</organism>
<name>A0ABD5Y2H6_9EURY</name>
<proteinExistence type="predicted"/>
<gene>
    <name evidence="3" type="ORF">ACFQMA_17330</name>
</gene>
<sequence>MTASNSAPLRTAIDIVDREIEYATDERAAFDRFRARLSNVDPTPPSATSATAGSGVTTMPAAVSTGGDPGPAASLRAVRTAYRETVMDVPHYEAEYGDTLRASLASEFCPEVATQVVDGRQLTPPLYRALWDGSESASDDRERFRRALERERESLVDIDGALAECDRRLAEIEPQLDDASTARLSRLDDRLADLEATCADLADERQSLVHGRPDVHLSGVAGTSLVTFLYGEFDARCPALSAIADRLQRIRDDRTRCLR</sequence>
<dbReference type="EMBL" id="JBHTAS010000001">
    <property type="protein sequence ID" value="MFC7141588.1"/>
    <property type="molecule type" value="Genomic_DNA"/>
</dbReference>
<feature type="region of interest" description="Disordered" evidence="1">
    <location>
        <begin position="39"/>
        <end position="71"/>
    </location>
</feature>
<dbReference type="Pfam" id="PF23921">
    <property type="entry name" value="DUF7260"/>
    <property type="match status" value="1"/>
</dbReference>
<protein>
    <recommendedName>
        <fullName evidence="2">DUF7260 domain-containing protein</fullName>
    </recommendedName>
</protein>
<evidence type="ECO:0000259" key="2">
    <source>
        <dbReference type="Pfam" id="PF23921"/>
    </source>
</evidence>
<keyword evidence="4" id="KW-1185">Reference proteome</keyword>
<dbReference type="InterPro" id="IPR055684">
    <property type="entry name" value="DUF7260"/>
</dbReference>
<evidence type="ECO:0000313" key="4">
    <source>
        <dbReference type="Proteomes" id="UP001596432"/>
    </source>
</evidence>
<dbReference type="RefSeq" id="WP_274322669.1">
    <property type="nucleotide sequence ID" value="NZ_CP118158.1"/>
</dbReference>
<dbReference type="GeneID" id="78821904"/>
<evidence type="ECO:0000256" key="1">
    <source>
        <dbReference type="SAM" id="MobiDB-lite"/>
    </source>
</evidence>
<feature type="compositionally biased region" description="Low complexity" evidence="1">
    <location>
        <begin position="46"/>
        <end position="55"/>
    </location>
</feature>
<reference evidence="3 4" key="1">
    <citation type="journal article" date="2019" name="Int. J. Syst. Evol. Microbiol.">
        <title>The Global Catalogue of Microorganisms (GCM) 10K type strain sequencing project: providing services to taxonomists for standard genome sequencing and annotation.</title>
        <authorList>
            <consortium name="The Broad Institute Genomics Platform"/>
            <consortium name="The Broad Institute Genome Sequencing Center for Infectious Disease"/>
            <person name="Wu L."/>
            <person name="Ma J."/>
        </authorList>
    </citation>
    <scope>NUCLEOTIDE SEQUENCE [LARGE SCALE GENOMIC DNA]</scope>
    <source>
        <strain evidence="3 4">XZYJT29</strain>
    </source>
</reference>
<dbReference type="AlphaFoldDB" id="A0ABD5Y2H6"/>
<feature type="domain" description="DUF7260" evidence="2">
    <location>
        <begin position="8"/>
        <end position="254"/>
    </location>
</feature>
<comment type="caution">
    <text evidence="3">The sequence shown here is derived from an EMBL/GenBank/DDBJ whole genome shotgun (WGS) entry which is preliminary data.</text>
</comment>
<dbReference type="Proteomes" id="UP001596432">
    <property type="component" value="Unassembled WGS sequence"/>
</dbReference>